<dbReference type="EC" id="3.1.3.86" evidence="4"/>
<dbReference type="FunFam" id="3.60.10.10:FF:000032">
    <property type="entry name" value="inositol polyphosphate 5-phosphatase K isoform X1"/>
    <property type="match status" value="1"/>
</dbReference>
<keyword evidence="10" id="KW-0443">Lipid metabolism</keyword>
<dbReference type="Gene3D" id="2.60.40.2840">
    <property type="match status" value="1"/>
</dbReference>
<evidence type="ECO:0000256" key="12">
    <source>
        <dbReference type="ARBA" id="ARBA00063461"/>
    </source>
</evidence>
<dbReference type="SMART" id="SM00128">
    <property type="entry name" value="IPPc"/>
    <property type="match status" value="1"/>
</dbReference>
<evidence type="ECO:0000256" key="8">
    <source>
        <dbReference type="ARBA" id="ARBA00022801"/>
    </source>
</evidence>
<evidence type="ECO:0000256" key="5">
    <source>
        <dbReference type="ARBA" id="ARBA00012997"/>
    </source>
</evidence>
<evidence type="ECO:0000256" key="13">
    <source>
        <dbReference type="ARBA" id="ARBA00072639"/>
    </source>
</evidence>
<dbReference type="GO" id="GO:0004445">
    <property type="term" value="F:inositol-polyphosphate 5-phosphatase activity"/>
    <property type="evidence" value="ECO:0007669"/>
    <property type="project" value="UniProtKB-EC"/>
</dbReference>
<dbReference type="InterPro" id="IPR041611">
    <property type="entry name" value="SKICH"/>
</dbReference>
<dbReference type="GO" id="GO:0032870">
    <property type="term" value="P:cellular response to hormone stimulus"/>
    <property type="evidence" value="ECO:0007669"/>
    <property type="project" value="UniProtKB-ARBA"/>
</dbReference>
<evidence type="ECO:0000256" key="17">
    <source>
        <dbReference type="SAM" id="MobiDB-lite"/>
    </source>
</evidence>
<evidence type="ECO:0000256" key="2">
    <source>
        <dbReference type="ARBA" id="ARBA00004496"/>
    </source>
</evidence>
<dbReference type="EC" id="3.1.3.36" evidence="6"/>
<dbReference type="GO" id="GO:0005783">
    <property type="term" value="C:endoplasmic reticulum"/>
    <property type="evidence" value="ECO:0007669"/>
    <property type="project" value="UniProtKB-SubCell"/>
</dbReference>
<evidence type="ECO:0000256" key="9">
    <source>
        <dbReference type="ARBA" id="ARBA00022824"/>
    </source>
</evidence>
<dbReference type="FunFam" id="2.60.40.2840:FF:000005">
    <property type="entry name" value="inositol polyphosphate 5-phosphatase K"/>
    <property type="match status" value="1"/>
</dbReference>
<evidence type="ECO:0000256" key="3">
    <source>
        <dbReference type="ARBA" id="ARBA00005910"/>
    </source>
</evidence>
<dbReference type="EC" id="3.1.3.56" evidence="5"/>
<evidence type="ECO:0000313" key="20">
    <source>
        <dbReference type="Proteomes" id="UP000472241"/>
    </source>
</evidence>
<dbReference type="GO" id="GO:0004439">
    <property type="term" value="F:phosphatidylinositol-4,5-bisphosphate 5-phosphatase activity"/>
    <property type="evidence" value="ECO:0007669"/>
    <property type="project" value="UniProtKB-EC"/>
</dbReference>
<dbReference type="GO" id="GO:0001726">
    <property type="term" value="C:ruffle"/>
    <property type="evidence" value="ECO:0007669"/>
    <property type="project" value="TreeGrafter"/>
</dbReference>
<protein>
    <recommendedName>
        <fullName evidence="13">Inositol polyphosphate 5-phosphatase K</fullName>
        <ecNumber evidence="6">3.1.3.36</ecNumber>
        <ecNumber evidence="5">3.1.3.56</ecNumber>
        <ecNumber evidence="4">3.1.3.86</ecNumber>
    </recommendedName>
    <alternativeName>
        <fullName evidence="16">Phosphatidylinositol-3,4,5-trisphosphate 5-phosphatase</fullName>
    </alternativeName>
    <alternativeName>
        <fullName evidence="15">Phosphatidylinositol-4,5-bisphosphate 5-phosphatase</fullName>
    </alternativeName>
    <alternativeName>
        <fullName evidence="14">Skeletal muscle and kidney-enriched inositol phosphatase</fullName>
    </alternativeName>
</protein>
<dbReference type="Pfam" id="PF22669">
    <property type="entry name" value="Exo_endo_phos2"/>
    <property type="match status" value="1"/>
</dbReference>
<dbReference type="AlphaFoldDB" id="A0A667IAX3"/>
<gene>
    <name evidence="19" type="primary">INPP5K</name>
</gene>
<dbReference type="InterPro" id="IPR000300">
    <property type="entry name" value="IPPc"/>
</dbReference>
<dbReference type="InterPro" id="IPR036691">
    <property type="entry name" value="Endo/exonu/phosph_ase_sf"/>
</dbReference>
<organism evidence="19 20">
    <name type="scientific">Lynx canadensis</name>
    <name type="common">Canada lynx</name>
    <name type="synonym">Felis canadensis</name>
    <dbReference type="NCBI Taxonomy" id="61383"/>
    <lineage>
        <taxon>Eukaryota</taxon>
        <taxon>Metazoa</taxon>
        <taxon>Chordata</taxon>
        <taxon>Craniata</taxon>
        <taxon>Vertebrata</taxon>
        <taxon>Euteleostomi</taxon>
        <taxon>Mammalia</taxon>
        <taxon>Eutheria</taxon>
        <taxon>Laurasiatheria</taxon>
        <taxon>Carnivora</taxon>
        <taxon>Feliformia</taxon>
        <taxon>Felidae</taxon>
        <taxon>Felinae</taxon>
        <taxon>Lynx</taxon>
    </lineage>
</organism>
<dbReference type="Pfam" id="PF17751">
    <property type="entry name" value="SKICH"/>
    <property type="match status" value="1"/>
</dbReference>
<evidence type="ECO:0000256" key="16">
    <source>
        <dbReference type="ARBA" id="ARBA00083336"/>
    </source>
</evidence>
<evidence type="ECO:0000313" key="19">
    <source>
        <dbReference type="Ensembl" id="ENSLCNP00005020486.1"/>
    </source>
</evidence>
<proteinExistence type="inferred from homology"/>
<dbReference type="GO" id="GO:0051898">
    <property type="term" value="P:negative regulation of phosphatidylinositol 3-kinase/protein kinase B signal transduction"/>
    <property type="evidence" value="ECO:0007669"/>
    <property type="project" value="UniProtKB-ARBA"/>
</dbReference>
<dbReference type="GO" id="GO:0051049">
    <property type="term" value="P:regulation of transport"/>
    <property type="evidence" value="ECO:0007669"/>
    <property type="project" value="UniProtKB-ARBA"/>
</dbReference>
<evidence type="ECO:0000256" key="15">
    <source>
        <dbReference type="ARBA" id="ARBA00082813"/>
    </source>
</evidence>
<keyword evidence="20" id="KW-1185">Reference proteome</keyword>
<dbReference type="PANTHER" id="PTHR11200:SF117">
    <property type="entry name" value="INOSITOL POLYPHOSPHATE 5-PHOSPHATASE K"/>
    <property type="match status" value="1"/>
</dbReference>
<dbReference type="GO" id="GO:1901701">
    <property type="term" value="P:cellular response to oxygen-containing compound"/>
    <property type="evidence" value="ECO:0007669"/>
    <property type="project" value="UniProtKB-ARBA"/>
</dbReference>
<reference evidence="19" key="1">
    <citation type="submission" date="2025-08" db="UniProtKB">
        <authorList>
            <consortium name="Ensembl"/>
        </authorList>
    </citation>
    <scope>IDENTIFICATION</scope>
</reference>
<dbReference type="InterPro" id="IPR046985">
    <property type="entry name" value="IP5"/>
</dbReference>
<comment type="subcellular location">
    <subcellularLocation>
        <location evidence="2">Cytoplasm</location>
    </subcellularLocation>
    <subcellularLocation>
        <location evidence="1">Endoplasmic reticulum</location>
    </subcellularLocation>
</comment>
<dbReference type="CDD" id="cd09094">
    <property type="entry name" value="INPP5c_INPP5J-like"/>
    <property type="match status" value="1"/>
</dbReference>
<dbReference type="GO" id="GO:0032868">
    <property type="term" value="P:response to insulin"/>
    <property type="evidence" value="ECO:0007669"/>
    <property type="project" value="UniProtKB-ARBA"/>
</dbReference>
<evidence type="ECO:0000256" key="10">
    <source>
        <dbReference type="ARBA" id="ARBA00023098"/>
    </source>
</evidence>
<evidence type="ECO:0000256" key="1">
    <source>
        <dbReference type="ARBA" id="ARBA00004240"/>
    </source>
</evidence>
<accession>A0A667IAX3</accession>
<dbReference type="GO" id="GO:0016312">
    <property type="term" value="F:inositol bisphosphate phosphatase activity"/>
    <property type="evidence" value="ECO:0007669"/>
    <property type="project" value="TreeGrafter"/>
</dbReference>
<evidence type="ECO:0000256" key="4">
    <source>
        <dbReference type="ARBA" id="ARBA00012981"/>
    </source>
</evidence>
<dbReference type="Ensembl" id="ENSLCNT00005022930.1">
    <property type="protein sequence ID" value="ENSLCNP00005020486.1"/>
    <property type="gene ID" value="ENSLCNG00005013366.1"/>
</dbReference>
<evidence type="ECO:0000256" key="11">
    <source>
        <dbReference type="ARBA" id="ARBA00057102"/>
    </source>
</evidence>
<comment type="function">
    <text evidence="11">Inositol 5-phosphatase which acts on inositol 1,4,5-trisphosphate, inositol 1,3,4,5-tetrakisphosphate, phosphatidylinositol 4,5-bisphosphate and phosphatidylinositol 3,4,5-trisphosphate. Has 6-fold higher affinity for phosphatidylinositol 4,5-bisphosphate than for inositol 1,4,5-trisphosphate. Negatively regulates assembly of the actin cytoskeleton. Controls insulin-dependent glucose uptake among inositol 3,4,5-trisphosphate phosphatases; therefore, is the specific regulator for insulin signaling in skeletal muscle.</text>
</comment>
<dbReference type="Gene3D" id="3.60.10.10">
    <property type="entry name" value="Endonuclease/exonuclease/phosphatase"/>
    <property type="match status" value="1"/>
</dbReference>
<keyword evidence="8" id="KW-0378">Hydrolase</keyword>
<dbReference type="Proteomes" id="UP000472241">
    <property type="component" value="Unplaced"/>
</dbReference>
<keyword evidence="9" id="KW-0256">Endoplasmic reticulum</keyword>
<sequence>MRGRDWFTGRTVAGLPPHPQPSPFGSLGIGEVEGHSAEVRDPISNDRDTRRLEEAGAGFAAASAGKQPLPAGLARGTLGATGGAVIDAGAPGGASLRRVLTTQRRACLMARIPLSLSPRSLSPFRARWRGPPLPQSRATQSPSCPQAPPLTEAEAESQNPEGKQLVRVSWPGPPAGGRRIGPGAAVAGTHEAAGPLLGTMAAVNPRKLTEPRGKTLSIHVVTWNVASAAPPLDLSDLLQLNKENLSVDMYVIGLQEMNCGIMSLLSDTAFEDPWSSFFMDVLSPLTFVKVSSVRMQGLLLLFFAKHQHLPFVQILSTKSTPTGLFGYWGNKGGINICLKLYGYYVSIINCHLPPHMANNDQRLQHFDRILEMQNFEGQNIPNILDHDLILWFGDMNFRIEDFGLHFVRESIKNQCYSDLWEKDQLSIAKKHDPLLREFQEGPLLFPPTYKFDKNSNNYDTSEKKRKPAWTDRILWRLKRQPQANPHTPRLPAPDFCLTLRSYVSHMVYCISDHKPVTSTFDLELKPLVSAPLITLIPEGLWTMENDMLISYSLTPDFLSSPWDWIGLYKVGLRHINDYVSYVWVRDNQVSFNDGLSQVYFNVSNIPETEDQFLLCYYSNSLHSVVGISKPFKIQPGSSLAEDLLGEAQPHI</sequence>
<feature type="domain" description="Inositol polyphosphate-related phosphatase" evidence="18">
    <location>
        <begin position="214"/>
        <end position="528"/>
    </location>
</feature>
<evidence type="ECO:0000259" key="18">
    <source>
        <dbReference type="SMART" id="SM00128"/>
    </source>
</evidence>
<keyword evidence="7" id="KW-0963">Cytoplasm</keyword>
<reference evidence="19" key="2">
    <citation type="submission" date="2025-09" db="UniProtKB">
        <authorList>
            <consortium name="Ensembl"/>
        </authorList>
    </citation>
    <scope>IDENTIFICATION</scope>
</reference>
<dbReference type="GO" id="GO:0045719">
    <property type="term" value="P:negative regulation of glycogen biosynthetic process"/>
    <property type="evidence" value="ECO:0007669"/>
    <property type="project" value="TreeGrafter"/>
</dbReference>
<feature type="region of interest" description="Disordered" evidence="17">
    <location>
        <begin position="1"/>
        <end position="30"/>
    </location>
</feature>
<evidence type="ECO:0000256" key="7">
    <source>
        <dbReference type="ARBA" id="ARBA00022490"/>
    </source>
</evidence>
<dbReference type="PANTHER" id="PTHR11200">
    <property type="entry name" value="INOSITOL 5-PHOSPHATASE"/>
    <property type="match status" value="1"/>
</dbReference>
<name>A0A667IAX3_LYNCA</name>
<dbReference type="GO" id="GO:0046856">
    <property type="term" value="P:phosphatidylinositol dephosphorylation"/>
    <property type="evidence" value="ECO:0007669"/>
    <property type="project" value="InterPro"/>
</dbReference>
<dbReference type="SUPFAM" id="SSF56219">
    <property type="entry name" value="DNase I-like"/>
    <property type="match status" value="1"/>
</dbReference>
<feature type="region of interest" description="Disordered" evidence="17">
    <location>
        <begin position="123"/>
        <end position="182"/>
    </location>
</feature>
<dbReference type="GO" id="GO:0005886">
    <property type="term" value="C:plasma membrane"/>
    <property type="evidence" value="ECO:0007669"/>
    <property type="project" value="TreeGrafter"/>
</dbReference>
<evidence type="ECO:0000256" key="6">
    <source>
        <dbReference type="ARBA" id="ARBA00013044"/>
    </source>
</evidence>
<dbReference type="GO" id="GO:0046627">
    <property type="term" value="P:negative regulation of insulin receptor signaling pathway"/>
    <property type="evidence" value="ECO:0007669"/>
    <property type="project" value="UniProtKB-ARBA"/>
</dbReference>
<evidence type="ECO:0000256" key="14">
    <source>
        <dbReference type="ARBA" id="ARBA00080981"/>
    </source>
</evidence>
<dbReference type="GO" id="GO:1902679">
    <property type="term" value="P:negative regulation of RNA biosynthetic process"/>
    <property type="evidence" value="ECO:0007669"/>
    <property type="project" value="UniProtKB-ARBA"/>
</dbReference>
<comment type="similarity">
    <text evidence="3">Belongs to the inositol 1,4,5-trisphosphate 5-phosphatase type II family.</text>
</comment>
<comment type="subunit">
    <text evidence="12">Interacts with GPR78; necessary for INPP5K localization at the endoplasmic reticulum. Interacts with PAK1; competes with GPR78.</text>
</comment>
<dbReference type="GO" id="GO:0034485">
    <property type="term" value="F:phosphatidylinositol-3,4,5-trisphosphate 5-phosphatase activity"/>
    <property type="evidence" value="ECO:0007669"/>
    <property type="project" value="UniProtKB-EC"/>
</dbReference>